<sequence>MCSRWAACLEQVHNAPPSGTVESDYDKISQHRYKDMEASEGKFFKLEHCWEFLKKCEKWKLIDKESPPKRGSLINMDEDEDDDGPRNLHKPDGDKKTKEKMKREQEAASLREKIDTMVQSNDLMLLKSLEIKKELAEKKAKEKQEKWQMLKEEGLHKAAIEERKARASETKSMSLLLAEENKIMSMNRNDMDNLTKTWHDMARMVASDGPCSSSGDVFSAPYGANVDDFGARVGTSDGGGFDGAMKFNMDSMARSEDRPPNMMPDMGANLCMPSFA</sequence>
<evidence type="ECO:0000313" key="3">
    <source>
        <dbReference type="EnsemblPlants" id="HORVU.MOREX.r3.4HG0401670.1"/>
    </source>
</evidence>
<dbReference type="PANTHER" id="PTHR45125:SF37">
    <property type="entry name" value="NO APICAL MERISTEM-ASSOCIATED C-TERMINAL DOMAIN-CONTAINING PROTEIN"/>
    <property type="match status" value="1"/>
</dbReference>
<proteinExistence type="predicted"/>
<keyword evidence="1" id="KW-0175">Coiled coil</keyword>
<dbReference type="EnsemblPlants" id="HORVU.MOREX.r3.4HG0401670.1">
    <property type="protein sequence ID" value="HORVU.MOREX.r3.4HG0401670.1"/>
    <property type="gene ID" value="HORVU.MOREX.r3.4HG0401670"/>
</dbReference>
<evidence type="ECO:0000256" key="2">
    <source>
        <dbReference type="SAM" id="MobiDB-lite"/>
    </source>
</evidence>
<keyword evidence="4" id="KW-1185">Reference proteome</keyword>
<dbReference type="Gramene" id="HORVU.MOREX.r3.4HG0401670.1">
    <property type="protein sequence ID" value="HORVU.MOREX.r3.4HG0401670.1"/>
    <property type="gene ID" value="HORVU.MOREX.r3.4HG0401670"/>
</dbReference>
<dbReference type="Proteomes" id="UP000011116">
    <property type="component" value="Chromosome 4H"/>
</dbReference>
<reference evidence="3" key="2">
    <citation type="submission" date="2020-10" db="EMBL/GenBank/DDBJ databases">
        <authorList>
            <person name="Scholz U."/>
            <person name="Mascher M."/>
            <person name="Fiebig A."/>
        </authorList>
    </citation>
    <scope>NUCLEOTIDE SEQUENCE [LARGE SCALE GENOMIC DNA]</scope>
    <source>
        <strain evidence="3">cv. Morex</strain>
    </source>
</reference>
<evidence type="ECO:0008006" key="5">
    <source>
        <dbReference type="Google" id="ProtNLM"/>
    </source>
</evidence>
<accession>A0A8I6Y3I9</accession>
<name>A0A8I6Y3I9_HORVV</name>
<reference evidence="3" key="3">
    <citation type="submission" date="2022-01" db="UniProtKB">
        <authorList>
            <consortium name="EnsemblPlants"/>
        </authorList>
    </citation>
    <scope>IDENTIFICATION</scope>
    <source>
        <strain evidence="3">subsp. vulgare</strain>
    </source>
</reference>
<evidence type="ECO:0000313" key="4">
    <source>
        <dbReference type="Proteomes" id="UP000011116"/>
    </source>
</evidence>
<feature type="compositionally biased region" description="Basic and acidic residues" evidence="2">
    <location>
        <begin position="84"/>
        <end position="109"/>
    </location>
</feature>
<reference evidence="4" key="1">
    <citation type="journal article" date="2012" name="Nature">
        <title>A physical, genetic and functional sequence assembly of the barley genome.</title>
        <authorList>
            <consortium name="The International Barley Genome Sequencing Consortium"/>
            <person name="Mayer K.F."/>
            <person name="Waugh R."/>
            <person name="Brown J.W."/>
            <person name="Schulman A."/>
            <person name="Langridge P."/>
            <person name="Platzer M."/>
            <person name="Fincher G.B."/>
            <person name="Muehlbauer G.J."/>
            <person name="Sato K."/>
            <person name="Close T.J."/>
            <person name="Wise R.P."/>
            <person name="Stein N."/>
        </authorList>
    </citation>
    <scope>NUCLEOTIDE SEQUENCE [LARGE SCALE GENOMIC DNA]</scope>
    <source>
        <strain evidence="4">cv. Morex</strain>
    </source>
</reference>
<dbReference type="Gramene" id="HORVU.MOREX.r2.4HG0334310.1">
    <property type="protein sequence ID" value="HORVU.MOREX.r2.4HG0334310.1"/>
    <property type="gene ID" value="HORVU.MOREX.r2.4HG0334310"/>
</dbReference>
<evidence type="ECO:0000256" key="1">
    <source>
        <dbReference type="SAM" id="Coils"/>
    </source>
</evidence>
<dbReference type="PANTHER" id="PTHR45125">
    <property type="entry name" value="F21J9.4-RELATED"/>
    <property type="match status" value="1"/>
</dbReference>
<dbReference type="SMR" id="A0A8I6Y3I9"/>
<protein>
    <recommendedName>
        <fullName evidence="5">No apical meristem-associated C-terminal domain-containing protein</fullName>
    </recommendedName>
</protein>
<feature type="coiled-coil region" evidence="1">
    <location>
        <begin position="126"/>
        <end position="153"/>
    </location>
</feature>
<dbReference type="AlphaFoldDB" id="A0A8I6Y3I9"/>
<organism evidence="3 4">
    <name type="scientific">Hordeum vulgare subsp. vulgare</name>
    <name type="common">Domesticated barley</name>
    <dbReference type="NCBI Taxonomy" id="112509"/>
    <lineage>
        <taxon>Eukaryota</taxon>
        <taxon>Viridiplantae</taxon>
        <taxon>Streptophyta</taxon>
        <taxon>Embryophyta</taxon>
        <taxon>Tracheophyta</taxon>
        <taxon>Spermatophyta</taxon>
        <taxon>Magnoliopsida</taxon>
        <taxon>Liliopsida</taxon>
        <taxon>Poales</taxon>
        <taxon>Poaceae</taxon>
        <taxon>BOP clade</taxon>
        <taxon>Pooideae</taxon>
        <taxon>Triticodae</taxon>
        <taxon>Triticeae</taxon>
        <taxon>Hordeinae</taxon>
        <taxon>Hordeum</taxon>
    </lineage>
</organism>
<feature type="region of interest" description="Disordered" evidence="2">
    <location>
        <begin position="67"/>
        <end position="109"/>
    </location>
</feature>